<comment type="caution">
    <text evidence="2">The sequence shown here is derived from an EMBL/GenBank/DDBJ whole genome shotgun (WGS) entry which is preliminary data.</text>
</comment>
<accession>A0A5J9VIS5</accession>
<name>A0A5J9VIS5_9POAL</name>
<dbReference type="OrthoDB" id="669074at2759"/>
<evidence type="ECO:0000313" key="3">
    <source>
        <dbReference type="Proteomes" id="UP000324897"/>
    </source>
</evidence>
<protein>
    <submittedName>
        <fullName evidence="2">Uncharacterized protein</fullName>
    </submittedName>
</protein>
<feature type="non-terminal residue" evidence="2">
    <location>
        <position position="1"/>
    </location>
</feature>
<evidence type="ECO:0000256" key="1">
    <source>
        <dbReference type="SAM" id="MobiDB-lite"/>
    </source>
</evidence>
<proteinExistence type="predicted"/>
<dbReference type="PANTHER" id="PTHR47624">
    <property type="entry name" value="OS01G0204900 PROTEIN"/>
    <property type="match status" value="1"/>
</dbReference>
<dbReference type="AlphaFoldDB" id="A0A5J9VIS5"/>
<dbReference type="PANTHER" id="PTHR47624:SF1">
    <property type="entry name" value="OS01G0204900 PROTEIN"/>
    <property type="match status" value="1"/>
</dbReference>
<sequence>MAHARRPAAADDGHSGAPHGAKKKMTPGATFCVLQAPFVRPGRHDDDFIGNGKPNQEQGNGDVDPSQHYDSDTLPGSDSPISGGSKRKSEDKQKKGKRAKFDYAAVQEVIDVMKNMSETMRFTHVTDPNEAIYKAIDDMLEYPLLTLLKMVTLLFASMLKGRPEEAIKQWVAQWVTSPCKAER</sequence>
<reference evidence="2 3" key="1">
    <citation type="journal article" date="2019" name="Sci. Rep.">
        <title>A high-quality genome of Eragrostis curvula grass provides insights into Poaceae evolution and supports new strategies to enhance forage quality.</title>
        <authorList>
            <person name="Carballo J."/>
            <person name="Santos B.A.C.M."/>
            <person name="Zappacosta D."/>
            <person name="Garbus I."/>
            <person name="Selva J.P."/>
            <person name="Gallo C.A."/>
            <person name="Diaz A."/>
            <person name="Albertini E."/>
            <person name="Caccamo M."/>
            <person name="Echenique V."/>
        </authorList>
    </citation>
    <scope>NUCLEOTIDE SEQUENCE [LARGE SCALE GENOMIC DNA]</scope>
    <source>
        <strain evidence="3">cv. Victoria</strain>
        <tissue evidence="2">Leaf</tissue>
    </source>
</reference>
<dbReference type="Gramene" id="TVU36119">
    <property type="protein sequence ID" value="TVU36119"/>
    <property type="gene ID" value="EJB05_18035"/>
</dbReference>
<organism evidence="2 3">
    <name type="scientific">Eragrostis curvula</name>
    <name type="common">weeping love grass</name>
    <dbReference type="NCBI Taxonomy" id="38414"/>
    <lineage>
        <taxon>Eukaryota</taxon>
        <taxon>Viridiplantae</taxon>
        <taxon>Streptophyta</taxon>
        <taxon>Embryophyta</taxon>
        <taxon>Tracheophyta</taxon>
        <taxon>Spermatophyta</taxon>
        <taxon>Magnoliopsida</taxon>
        <taxon>Liliopsida</taxon>
        <taxon>Poales</taxon>
        <taxon>Poaceae</taxon>
        <taxon>PACMAD clade</taxon>
        <taxon>Chloridoideae</taxon>
        <taxon>Eragrostideae</taxon>
        <taxon>Eragrostidinae</taxon>
        <taxon>Eragrostis</taxon>
    </lineage>
</organism>
<keyword evidence="3" id="KW-1185">Reference proteome</keyword>
<evidence type="ECO:0000313" key="2">
    <source>
        <dbReference type="EMBL" id="TVU36119.1"/>
    </source>
</evidence>
<dbReference type="EMBL" id="RWGY01000009">
    <property type="protein sequence ID" value="TVU36119.1"/>
    <property type="molecule type" value="Genomic_DNA"/>
</dbReference>
<feature type="region of interest" description="Disordered" evidence="1">
    <location>
        <begin position="1"/>
        <end position="28"/>
    </location>
</feature>
<dbReference type="Proteomes" id="UP000324897">
    <property type="component" value="Unassembled WGS sequence"/>
</dbReference>
<gene>
    <name evidence="2" type="ORF">EJB05_18035</name>
</gene>
<feature type="region of interest" description="Disordered" evidence="1">
    <location>
        <begin position="42"/>
        <end position="98"/>
    </location>
</feature>